<protein>
    <submittedName>
        <fullName evidence="2">Uncharacterized protein</fullName>
    </submittedName>
</protein>
<keyword evidence="1" id="KW-0732">Signal</keyword>
<evidence type="ECO:0000313" key="2">
    <source>
        <dbReference type="EMBL" id="KAI9632854.1"/>
    </source>
</evidence>
<gene>
    <name evidence="2" type="ORF">MKK02DRAFT_30582</name>
</gene>
<keyword evidence="3" id="KW-1185">Reference proteome</keyword>
<name>A0AA38H5E4_9TREE</name>
<dbReference type="EMBL" id="JAKWFO010000014">
    <property type="protein sequence ID" value="KAI9632854.1"/>
    <property type="molecule type" value="Genomic_DNA"/>
</dbReference>
<sequence length="158" mass="17339">MFISLSELLPLLCLAIGVVAADSGDHFPVTAGQIRLFTDGETIPNQLGHDPLSFNVGGVSPGQTFLRFERNLKGQGPFLLADYSIWQGRKTIGADADNKDEAEMKHEEDLKKLKAGEGAFSLHKKVGEKDEHLDCRLGGDFKDPSKGVYWAFTWESTS</sequence>
<accession>A0AA38H5E4</accession>
<feature type="chain" id="PRO_5041438515" evidence="1">
    <location>
        <begin position="22"/>
        <end position="158"/>
    </location>
</feature>
<feature type="signal peptide" evidence="1">
    <location>
        <begin position="1"/>
        <end position="21"/>
    </location>
</feature>
<dbReference type="GeneID" id="77727290"/>
<organism evidence="2 3">
    <name type="scientific">Dioszegia hungarica</name>
    <dbReference type="NCBI Taxonomy" id="4972"/>
    <lineage>
        <taxon>Eukaryota</taxon>
        <taxon>Fungi</taxon>
        <taxon>Dikarya</taxon>
        <taxon>Basidiomycota</taxon>
        <taxon>Agaricomycotina</taxon>
        <taxon>Tremellomycetes</taxon>
        <taxon>Tremellales</taxon>
        <taxon>Bulleribasidiaceae</taxon>
        <taxon>Dioszegia</taxon>
    </lineage>
</organism>
<dbReference type="Proteomes" id="UP001164286">
    <property type="component" value="Unassembled WGS sequence"/>
</dbReference>
<evidence type="ECO:0000313" key="3">
    <source>
        <dbReference type="Proteomes" id="UP001164286"/>
    </source>
</evidence>
<proteinExistence type="predicted"/>
<dbReference type="RefSeq" id="XP_052942631.1">
    <property type="nucleotide sequence ID" value="XM_053088085.1"/>
</dbReference>
<evidence type="ECO:0000256" key="1">
    <source>
        <dbReference type="SAM" id="SignalP"/>
    </source>
</evidence>
<comment type="caution">
    <text evidence="2">The sequence shown here is derived from an EMBL/GenBank/DDBJ whole genome shotgun (WGS) entry which is preliminary data.</text>
</comment>
<reference evidence="2" key="1">
    <citation type="journal article" date="2022" name="G3 (Bethesda)">
        <title>High quality genome of the basidiomycete yeast Dioszegia hungarica PDD-24b-2 isolated from cloud water.</title>
        <authorList>
            <person name="Jarrige D."/>
            <person name="Haridas S."/>
            <person name="Bleykasten-Grosshans C."/>
            <person name="Joly M."/>
            <person name="Nadalig T."/>
            <person name="Sancelme M."/>
            <person name="Vuilleumier S."/>
            <person name="Grigoriev I.V."/>
            <person name="Amato P."/>
            <person name="Bringel F."/>
        </authorList>
    </citation>
    <scope>NUCLEOTIDE SEQUENCE</scope>
    <source>
        <strain evidence="2">PDD-24b-2</strain>
    </source>
</reference>
<dbReference type="AlphaFoldDB" id="A0AA38H5E4"/>